<keyword evidence="2 3" id="KW-0175">Coiled coil</keyword>
<evidence type="ECO:0000256" key="2">
    <source>
        <dbReference type="ARBA" id="ARBA00023054"/>
    </source>
</evidence>
<reference evidence="5 6" key="1">
    <citation type="submission" date="2020-08" db="EMBL/GenBank/DDBJ databases">
        <authorList>
            <person name="Hejnol A."/>
        </authorList>
    </citation>
    <scope>NUCLEOTIDE SEQUENCE [LARGE SCALE GENOMIC DNA]</scope>
</reference>
<gene>
    <name evidence="5" type="ORF">DGYR_LOCUS2166</name>
</gene>
<name>A0A7I8VB80_9ANNE</name>
<dbReference type="PANTHER" id="PTHR21682:SF2">
    <property type="entry name" value="COILED-COIL DOMAIN-CONTAINING PROTEIN 149"/>
    <property type="match status" value="1"/>
</dbReference>
<dbReference type="Pfam" id="PF09789">
    <property type="entry name" value="CC149"/>
    <property type="match status" value="1"/>
</dbReference>
<dbReference type="PANTHER" id="PTHR21682">
    <property type="entry name" value="COILED-COIL DOMAIN-CONTAINING PROTEIN 149"/>
    <property type="match status" value="1"/>
</dbReference>
<feature type="region of interest" description="Disordered" evidence="4">
    <location>
        <begin position="360"/>
        <end position="401"/>
    </location>
</feature>
<dbReference type="OrthoDB" id="5917629at2759"/>
<evidence type="ECO:0000256" key="4">
    <source>
        <dbReference type="SAM" id="MobiDB-lite"/>
    </source>
</evidence>
<evidence type="ECO:0000256" key="3">
    <source>
        <dbReference type="SAM" id="Coils"/>
    </source>
</evidence>
<feature type="coiled-coil region" evidence="3">
    <location>
        <begin position="306"/>
        <end position="333"/>
    </location>
</feature>
<feature type="coiled-coil region" evidence="3">
    <location>
        <begin position="22"/>
        <end position="63"/>
    </location>
</feature>
<dbReference type="AlphaFoldDB" id="A0A7I8VB80"/>
<comment type="similarity">
    <text evidence="1">Belongs to the CCDC149 family.</text>
</comment>
<feature type="coiled-coil region" evidence="3">
    <location>
        <begin position="94"/>
        <end position="241"/>
    </location>
</feature>
<comment type="caution">
    <text evidence="5">The sequence shown here is derived from an EMBL/GenBank/DDBJ whole genome shotgun (WGS) entry which is preliminary data.</text>
</comment>
<feature type="compositionally biased region" description="Basic and acidic residues" evidence="4">
    <location>
        <begin position="373"/>
        <end position="388"/>
    </location>
</feature>
<accession>A0A7I8VB80</accession>
<sequence>MNCKEESDSTRETEPQVLKRKLESKNEALLILSRDLQQCREERDQFKLMAEQIQERYQALKKQLVGVAPQLNFNYNNMEHQSLARLLCEMKEVNKALQLEADDLKQKLSDSQGDIKLLREQLGRHRVGTADEGLNTRHFPAYERQQLVKELEILGDKQKLLERDLQQLLDEKEECVNERDIFKNKYIRLNNELNYILKGDEKRIVDIDALVMDNKYLREKLNQMEEEKSMTQAALSKYRSMLERKKCKTARLGDPSRTAGMVLSKRQVTELLEDTNRKNNSPQLVHDLQALTSALLDTLNDKNLALQHQRKSNKILGERMTELEKKLRTLEVSGLWNVEQDQLNRMAEECEEIRTLIPIQTCDTPSEGSPVHSPEKESEADDAQKDLDANTETNDAVEGAADKIFDNQREENFSLTQPLDNF</sequence>
<dbReference type="InterPro" id="IPR019179">
    <property type="entry name" value="CC149"/>
</dbReference>
<evidence type="ECO:0000313" key="5">
    <source>
        <dbReference type="EMBL" id="CAD5113126.1"/>
    </source>
</evidence>
<protein>
    <submittedName>
        <fullName evidence="5">DgyrCDS2316</fullName>
    </submittedName>
</protein>
<evidence type="ECO:0000256" key="1">
    <source>
        <dbReference type="ARBA" id="ARBA00005872"/>
    </source>
</evidence>
<proteinExistence type="inferred from homology"/>
<keyword evidence="6" id="KW-1185">Reference proteome</keyword>
<dbReference type="EMBL" id="CAJFCJ010000003">
    <property type="protein sequence ID" value="CAD5113126.1"/>
    <property type="molecule type" value="Genomic_DNA"/>
</dbReference>
<organism evidence="5 6">
    <name type="scientific">Dimorphilus gyrociliatus</name>
    <dbReference type="NCBI Taxonomy" id="2664684"/>
    <lineage>
        <taxon>Eukaryota</taxon>
        <taxon>Metazoa</taxon>
        <taxon>Spiralia</taxon>
        <taxon>Lophotrochozoa</taxon>
        <taxon>Annelida</taxon>
        <taxon>Polychaeta</taxon>
        <taxon>Polychaeta incertae sedis</taxon>
        <taxon>Dinophilidae</taxon>
        <taxon>Dimorphilus</taxon>
    </lineage>
</organism>
<dbReference type="Proteomes" id="UP000549394">
    <property type="component" value="Unassembled WGS sequence"/>
</dbReference>
<evidence type="ECO:0000313" key="6">
    <source>
        <dbReference type="Proteomes" id="UP000549394"/>
    </source>
</evidence>